<name>A0A1I6HBU7_9FLAO</name>
<keyword evidence="1" id="KW-0677">Repeat</keyword>
<dbReference type="Gene3D" id="1.25.40.20">
    <property type="entry name" value="Ankyrin repeat-containing domain"/>
    <property type="match status" value="1"/>
</dbReference>
<evidence type="ECO:0000256" key="3">
    <source>
        <dbReference type="PROSITE-ProRule" id="PRU00023"/>
    </source>
</evidence>
<gene>
    <name evidence="4" type="ORF">SAMN04490243_2530</name>
</gene>
<dbReference type="InterPro" id="IPR036770">
    <property type="entry name" value="Ankyrin_rpt-contain_sf"/>
</dbReference>
<dbReference type="STRING" id="400055.SAMN04490243_2530"/>
<dbReference type="EMBL" id="FOYQ01000002">
    <property type="protein sequence ID" value="SFR51909.1"/>
    <property type="molecule type" value="Genomic_DNA"/>
</dbReference>
<dbReference type="InterPro" id="IPR011659">
    <property type="entry name" value="WD40"/>
</dbReference>
<evidence type="ECO:0000256" key="2">
    <source>
        <dbReference type="ARBA" id="ARBA00023043"/>
    </source>
</evidence>
<dbReference type="Pfam" id="PF00023">
    <property type="entry name" value="Ank"/>
    <property type="match status" value="1"/>
</dbReference>
<keyword evidence="2 3" id="KW-0040">ANK repeat</keyword>
<dbReference type="Proteomes" id="UP000199534">
    <property type="component" value="Unassembled WGS sequence"/>
</dbReference>
<dbReference type="RefSeq" id="WP_218155001.1">
    <property type="nucleotide sequence ID" value="NZ_FOYQ01000002.1"/>
</dbReference>
<reference evidence="4 5" key="1">
    <citation type="submission" date="2016-10" db="EMBL/GenBank/DDBJ databases">
        <authorList>
            <person name="de Groot N.N."/>
        </authorList>
    </citation>
    <scope>NUCLEOTIDE SEQUENCE [LARGE SCALE GENOMIC DNA]</scope>
    <source>
        <strain evidence="4 5">DSM 21019</strain>
    </source>
</reference>
<accession>A0A1I6HBU7</accession>
<dbReference type="SUPFAM" id="SSF82171">
    <property type="entry name" value="DPP6 N-terminal domain-like"/>
    <property type="match status" value="1"/>
</dbReference>
<organism evidence="4 5">
    <name type="scientific">Robiginitalea myxolifaciens</name>
    <dbReference type="NCBI Taxonomy" id="400055"/>
    <lineage>
        <taxon>Bacteria</taxon>
        <taxon>Pseudomonadati</taxon>
        <taxon>Bacteroidota</taxon>
        <taxon>Flavobacteriia</taxon>
        <taxon>Flavobacteriales</taxon>
        <taxon>Flavobacteriaceae</taxon>
        <taxon>Robiginitalea</taxon>
    </lineage>
</organism>
<dbReference type="PROSITE" id="PS50297">
    <property type="entry name" value="ANK_REP_REGION"/>
    <property type="match status" value="1"/>
</dbReference>
<dbReference type="PANTHER" id="PTHR24198">
    <property type="entry name" value="ANKYRIN REPEAT AND PROTEIN KINASE DOMAIN-CONTAINING PROTEIN"/>
    <property type="match status" value="1"/>
</dbReference>
<dbReference type="AlphaFoldDB" id="A0A1I6HBU7"/>
<evidence type="ECO:0000313" key="4">
    <source>
        <dbReference type="EMBL" id="SFR51909.1"/>
    </source>
</evidence>
<dbReference type="SMART" id="SM00248">
    <property type="entry name" value="ANK"/>
    <property type="match status" value="3"/>
</dbReference>
<dbReference type="PANTHER" id="PTHR24198:SF165">
    <property type="entry name" value="ANKYRIN REPEAT-CONTAINING PROTEIN-RELATED"/>
    <property type="match status" value="1"/>
</dbReference>
<dbReference type="Pfam" id="PF07676">
    <property type="entry name" value="PD40"/>
    <property type="match status" value="3"/>
</dbReference>
<proteinExistence type="predicted"/>
<dbReference type="SUPFAM" id="SSF48403">
    <property type="entry name" value="Ankyrin repeat"/>
    <property type="match status" value="1"/>
</dbReference>
<keyword evidence="5" id="KW-1185">Reference proteome</keyword>
<evidence type="ECO:0000313" key="5">
    <source>
        <dbReference type="Proteomes" id="UP000199534"/>
    </source>
</evidence>
<evidence type="ECO:0000256" key="1">
    <source>
        <dbReference type="ARBA" id="ARBA00022737"/>
    </source>
</evidence>
<sequence length="434" mass="48957">MKQGSLLPIVFLLMFLQGIRGQNIFRTVCSGDQVRLDSMLTTTSIDTLDRRGRTLLHWAVACKQSEVLNNLLDRQKDTEWQARHGGALLELIVFYDNEPAIEKLIQAGININQKNTRGSTALEIAQRLGKEEIANALLLKGADPGLVRNYELKGRYLGQVTPGSTPELFAPNFISTEEQEFGSVFNRAGNEFYFGVDIGSRNEIRRSKMEGNRWSKPEVIVAHEKYGYNDPFLSNDEERLYFISNQALDGAGEPKDIDIWYCERTDEGWSEPINAGSNINTPEDEYYISFASAGTMYFSSNGHPRSDSSDTDSTRTDHDIYYSEFKQGEFQPPVRLPESINTAAYEADVYIAPDESYIIFCSTREEGLGGGDLYISFKDANGTWSEAINMGDDINSDAYEFCPYVTPDGKFLFYTSNMDIYWVSTTVLEGMRNN</sequence>
<feature type="repeat" description="ANK" evidence="3">
    <location>
        <begin position="117"/>
        <end position="149"/>
    </location>
</feature>
<protein>
    <submittedName>
        <fullName evidence="4">WD40-like Beta Propeller Repeat</fullName>
    </submittedName>
</protein>
<dbReference type="InterPro" id="IPR002110">
    <property type="entry name" value="Ankyrin_rpt"/>
</dbReference>
<dbReference type="CDD" id="cd15482">
    <property type="entry name" value="Sialidase_non-viral"/>
    <property type="match status" value="1"/>
</dbReference>
<dbReference type="Gene3D" id="2.120.10.10">
    <property type="match status" value="1"/>
</dbReference>
<dbReference type="PROSITE" id="PS50088">
    <property type="entry name" value="ANK_REPEAT"/>
    <property type="match status" value="1"/>
</dbReference>